<evidence type="ECO:0000256" key="3">
    <source>
        <dbReference type="ARBA" id="ARBA00022801"/>
    </source>
</evidence>
<dbReference type="GO" id="GO:0006508">
    <property type="term" value="P:proteolysis"/>
    <property type="evidence" value="ECO:0007669"/>
    <property type="project" value="UniProtKB-KW"/>
</dbReference>
<protein>
    <submittedName>
        <fullName evidence="7">Signal peptide peptidase SppA</fullName>
    </submittedName>
</protein>
<dbReference type="CDD" id="cd07023">
    <property type="entry name" value="S49_Sppa_N_C"/>
    <property type="match status" value="1"/>
</dbReference>
<dbReference type="SUPFAM" id="SSF52096">
    <property type="entry name" value="ClpP/crotonase"/>
    <property type="match status" value="1"/>
</dbReference>
<keyword evidence="2" id="KW-0645">Protease</keyword>
<dbReference type="Gene3D" id="3.90.226.10">
    <property type="entry name" value="2-enoyl-CoA Hydratase, Chain A, domain 1"/>
    <property type="match status" value="2"/>
</dbReference>
<dbReference type="InterPro" id="IPR002142">
    <property type="entry name" value="Peptidase_S49"/>
</dbReference>
<keyword evidence="3" id="KW-0378">Hydrolase</keyword>
<feature type="transmembrane region" description="Helical" evidence="5">
    <location>
        <begin position="12"/>
        <end position="38"/>
    </location>
</feature>
<organism evidence="7 8">
    <name type="scientific">candidate division WWE3 bacterium CG06_land_8_20_14_3_00_42_16</name>
    <dbReference type="NCBI Taxonomy" id="1975083"/>
    <lineage>
        <taxon>Bacteria</taxon>
        <taxon>Katanobacteria</taxon>
    </lineage>
</organism>
<dbReference type="NCBIfam" id="TIGR00706">
    <property type="entry name" value="SppA_dom"/>
    <property type="match status" value="1"/>
</dbReference>
<evidence type="ECO:0000313" key="8">
    <source>
        <dbReference type="Proteomes" id="UP000229916"/>
    </source>
</evidence>
<sequence>MEEKKGLTKTQSWILGCGLFFIIGIVAICSVAVVSLFANKSVRENEKVIGGSGNEKIGVIRISGVLSEDEGGLLIASSAISSVRLRQELESLAQDPDLKAIILRINSPGGSAVESEELYQAVVNFKKSGKIVVSSLGDTAASGGYYVALSADEIIASQATITGSLGAIAEITNLSGLYEKLGLQAEVYKTGTEKDIFSQTRERTDEEKEIIQKVIDDSFQLFLERIAERRKMEINEVKKMADGRIYSGQQALDLKLIDKLGNYEDAVSEAKRLAGIEEAKLVEYTSEPTIWDFILQLSSQKFNPLLKSLENLDLTSGFKIRYLLSP</sequence>
<feature type="domain" description="Peptidase S49" evidence="6">
    <location>
        <begin position="125"/>
        <end position="276"/>
    </location>
</feature>
<dbReference type="AlphaFoldDB" id="A0A2M7ANU4"/>
<dbReference type="Pfam" id="PF01343">
    <property type="entry name" value="Peptidase_S49"/>
    <property type="match status" value="1"/>
</dbReference>
<evidence type="ECO:0000256" key="2">
    <source>
        <dbReference type="ARBA" id="ARBA00022670"/>
    </source>
</evidence>
<dbReference type="InterPro" id="IPR004635">
    <property type="entry name" value="Pept_S49_SppA"/>
</dbReference>
<evidence type="ECO:0000313" key="7">
    <source>
        <dbReference type="EMBL" id="PIU69063.1"/>
    </source>
</evidence>
<evidence type="ECO:0000256" key="1">
    <source>
        <dbReference type="ARBA" id="ARBA00008683"/>
    </source>
</evidence>
<keyword evidence="5" id="KW-1133">Transmembrane helix</keyword>
<proteinExistence type="inferred from homology"/>
<evidence type="ECO:0000259" key="6">
    <source>
        <dbReference type="Pfam" id="PF01343"/>
    </source>
</evidence>
<keyword evidence="4" id="KW-0720">Serine protease</keyword>
<dbReference type="GO" id="GO:0008236">
    <property type="term" value="F:serine-type peptidase activity"/>
    <property type="evidence" value="ECO:0007669"/>
    <property type="project" value="UniProtKB-KW"/>
</dbReference>
<dbReference type="Proteomes" id="UP000229916">
    <property type="component" value="Unassembled WGS sequence"/>
</dbReference>
<dbReference type="PANTHER" id="PTHR42987:SF4">
    <property type="entry name" value="PROTEASE SOHB-RELATED"/>
    <property type="match status" value="1"/>
</dbReference>
<dbReference type="InterPro" id="IPR029045">
    <property type="entry name" value="ClpP/crotonase-like_dom_sf"/>
</dbReference>
<dbReference type="InterPro" id="IPR047272">
    <property type="entry name" value="S49_SppA_C"/>
</dbReference>
<evidence type="ECO:0000256" key="4">
    <source>
        <dbReference type="ARBA" id="ARBA00022825"/>
    </source>
</evidence>
<dbReference type="EMBL" id="PEWD01000034">
    <property type="protein sequence ID" value="PIU69063.1"/>
    <property type="molecule type" value="Genomic_DNA"/>
</dbReference>
<reference evidence="8" key="1">
    <citation type="submission" date="2017-09" db="EMBL/GenBank/DDBJ databases">
        <title>Depth-based differentiation of microbial function through sediment-hosted aquifers and enrichment of novel symbionts in the deep terrestrial subsurface.</title>
        <authorList>
            <person name="Probst A.J."/>
            <person name="Ladd B."/>
            <person name="Jarett J.K."/>
            <person name="Geller-Mcgrath D.E."/>
            <person name="Sieber C.M.K."/>
            <person name="Emerson J.B."/>
            <person name="Anantharaman K."/>
            <person name="Thomas B.C."/>
            <person name="Malmstrom R."/>
            <person name="Stieglmeier M."/>
            <person name="Klingl A."/>
            <person name="Woyke T."/>
            <person name="Ryan C.M."/>
            <person name="Banfield J.F."/>
        </authorList>
    </citation>
    <scope>NUCLEOTIDE SEQUENCE [LARGE SCALE GENOMIC DNA]</scope>
</reference>
<accession>A0A2M7ANU4</accession>
<keyword evidence="5" id="KW-0812">Transmembrane</keyword>
<comment type="similarity">
    <text evidence="1">Belongs to the peptidase S49 family.</text>
</comment>
<gene>
    <name evidence="7" type="primary">sppA</name>
    <name evidence="7" type="ORF">COS81_01545</name>
</gene>
<evidence type="ECO:0000256" key="5">
    <source>
        <dbReference type="SAM" id="Phobius"/>
    </source>
</evidence>
<name>A0A2M7ANU4_UNCKA</name>
<keyword evidence="5" id="KW-0472">Membrane</keyword>
<comment type="caution">
    <text evidence="7">The sequence shown here is derived from an EMBL/GenBank/DDBJ whole genome shotgun (WGS) entry which is preliminary data.</text>
</comment>
<dbReference type="PANTHER" id="PTHR42987">
    <property type="entry name" value="PEPTIDASE S49"/>
    <property type="match status" value="1"/>
</dbReference>